<dbReference type="InterPro" id="IPR011042">
    <property type="entry name" value="6-blade_b-propeller_TolB-like"/>
</dbReference>
<keyword evidence="2 4" id="KW-0863">Zinc-finger</keyword>
<dbReference type="Proteomes" id="UP001208570">
    <property type="component" value="Unassembled WGS sequence"/>
</dbReference>
<protein>
    <recommendedName>
        <fullName evidence="5">RING-type domain-containing protein</fullName>
    </recommendedName>
</protein>
<dbReference type="Gene3D" id="2.120.10.30">
    <property type="entry name" value="TolB, C-terminal domain"/>
    <property type="match status" value="1"/>
</dbReference>
<dbReference type="EMBL" id="JAODUP010000837">
    <property type="protein sequence ID" value="KAK2143501.1"/>
    <property type="molecule type" value="Genomic_DNA"/>
</dbReference>
<dbReference type="InterPro" id="IPR027370">
    <property type="entry name" value="Znf-RING_euk"/>
</dbReference>
<organism evidence="6 7">
    <name type="scientific">Paralvinella palmiformis</name>
    <dbReference type="NCBI Taxonomy" id="53620"/>
    <lineage>
        <taxon>Eukaryota</taxon>
        <taxon>Metazoa</taxon>
        <taxon>Spiralia</taxon>
        <taxon>Lophotrochozoa</taxon>
        <taxon>Annelida</taxon>
        <taxon>Polychaeta</taxon>
        <taxon>Sedentaria</taxon>
        <taxon>Canalipalpata</taxon>
        <taxon>Terebellida</taxon>
        <taxon>Terebelliformia</taxon>
        <taxon>Alvinellidae</taxon>
        <taxon>Paralvinella</taxon>
    </lineage>
</organism>
<dbReference type="PANTHER" id="PTHR25462">
    <property type="entry name" value="BONUS, ISOFORM C-RELATED"/>
    <property type="match status" value="1"/>
</dbReference>
<dbReference type="Pfam" id="PF13445">
    <property type="entry name" value="zf-RING_UBOX"/>
    <property type="match status" value="1"/>
</dbReference>
<dbReference type="InterPro" id="IPR001841">
    <property type="entry name" value="Znf_RING"/>
</dbReference>
<evidence type="ECO:0000313" key="6">
    <source>
        <dbReference type="EMBL" id="KAK2143501.1"/>
    </source>
</evidence>
<keyword evidence="1" id="KW-0479">Metal-binding</keyword>
<evidence type="ECO:0000256" key="1">
    <source>
        <dbReference type="ARBA" id="ARBA00022723"/>
    </source>
</evidence>
<dbReference type="InterPro" id="IPR047153">
    <property type="entry name" value="TRIM45/56/19-like"/>
</dbReference>
<keyword evidence="7" id="KW-1185">Reference proteome</keyword>
<dbReference type="SUPFAM" id="SSF101898">
    <property type="entry name" value="NHL repeat"/>
    <property type="match status" value="1"/>
</dbReference>
<proteinExistence type="predicted"/>
<name>A0AAD9MTQ5_9ANNE</name>
<dbReference type="SUPFAM" id="SSF57850">
    <property type="entry name" value="RING/U-box"/>
    <property type="match status" value="1"/>
</dbReference>
<dbReference type="InterPro" id="IPR013083">
    <property type="entry name" value="Znf_RING/FYVE/PHD"/>
</dbReference>
<dbReference type="InterPro" id="IPR017907">
    <property type="entry name" value="Znf_RING_CS"/>
</dbReference>
<dbReference type="PROSITE" id="PS50089">
    <property type="entry name" value="ZF_RING_2"/>
    <property type="match status" value="1"/>
</dbReference>
<feature type="domain" description="RING-type" evidence="5">
    <location>
        <begin position="16"/>
        <end position="66"/>
    </location>
</feature>
<dbReference type="PANTHER" id="PTHR25462:SF296">
    <property type="entry name" value="MEIOTIC P26, ISOFORM F"/>
    <property type="match status" value="1"/>
</dbReference>
<evidence type="ECO:0000256" key="2">
    <source>
        <dbReference type="ARBA" id="ARBA00022771"/>
    </source>
</evidence>
<evidence type="ECO:0000259" key="5">
    <source>
        <dbReference type="PROSITE" id="PS50089"/>
    </source>
</evidence>
<sequence length="572" mass="65035">MATGGIYEQLSDMTSCEICFEPLEQRTPRTLDCLHVFCEDCLQRLLNDAKAKNPQNPDSIRCPVCSQTTQVPGGSSASLPLFVYLSKVQNVRKQLEERHKLCRHSEHKVYDLTYDNKKTQVDLKEILLSHLQSADKTLEHFVNLQTKVINDTKRAMTEMTHHRDCLIKEINDQYNNLCLKLKQKEAELNLELSRSKKLVQDVRTSIEILITKVDNWLEPVMGIPESRIEDTAKLITDVKKQLPSFDINIKPETIKFIIGDDQIKLGEIVKEAIKSPVVSMSSRLCEDLLTKAVQSLDTISVIDDPTLLCQIKRDRWMRDIEYLDNGQLVVYRSDGLKIYDDNGDEIDHYLSGKCKPVDGGALYFGGLWGVSVGRNVGNFVVTDLSDPGYLHVYDTAGDSWRYNRCRVCPKPSCVGVTSDGCYIVSSDVNNKLYKYTSRGVELWSIDTSRDGRVYDVYVDDDDKIFVCLNNNVVVYDKNGKQLSSLQSTDREMLPTSNKSITVHDQSITVHDQSIRVHDQSITVHDHSITVHVRSVRAQDQSITVNNQSIRVHDHIDRRGEFPRIHLNTVSAT</sequence>
<comment type="caution">
    <text evidence="6">The sequence shown here is derived from an EMBL/GenBank/DDBJ whole genome shotgun (WGS) entry which is preliminary data.</text>
</comment>
<dbReference type="SMART" id="SM00184">
    <property type="entry name" value="RING"/>
    <property type="match status" value="1"/>
</dbReference>
<dbReference type="AlphaFoldDB" id="A0AAD9MTQ5"/>
<evidence type="ECO:0000313" key="7">
    <source>
        <dbReference type="Proteomes" id="UP001208570"/>
    </source>
</evidence>
<gene>
    <name evidence="6" type="ORF">LSH36_837g01111</name>
</gene>
<dbReference type="GO" id="GO:0005654">
    <property type="term" value="C:nucleoplasm"/>
    <property type="evidence" value="ECO:0007669"/>
    <property type="project" value="TreeGrafter"/>
</dbReference>
<dbReference type="Gene3D" id="3.30.40.10">
    <property type="entry name" value="Zinc/RING finger domain, C3HC4 (zinc finger)"/>
    <property type="match status" value="1"/>
</dbReference>
<accession>A0AAD9MTQ5</accession>
<reference evidence="6" key="1">
    <citation type="journal article" date="2023" name="Mol. Biol. Evol.">
        <title>Third-Generation Sequencing Reveals the Adaptive Role of the Epigenome in Three Deep-Sea Polychaetes.</title>
        <authorList>
            <person name="Perez M."/>
            <person name="Aroh O."/>
            <person name="Sun Y."/>
            <person name="Lan Y."/>
            <person name="Juniper S.K."/>
            <person name="Young C.R."/>
            <person name="Angers B."/>
            <person name="Qian P.Y."/>
        </authorList>
    </citation>
    <scope>NUCLEOTIDE SEQUENCE</scope>
    <source>
        <strain evidence="6">P08H-3</strain>
    </source>
</reference>
<dbReference type="GO" id="GO:0008270">
    <property type="term" value="F:zinc ion binding"/>
    <property type="evidence" value="ECO:0007669"/>
    <property type="project" value="UniProtKB-KW"/>
</dbReference>
<evidence type="ECO:0000256" key="3">
    <source>
        <dbReference type="ARBA" id="ARBA00022833"/>
    </source>
</evidence>
<dbReference type="PROSITE" id="PS00518">
    <property type="entry name" value="ZF_RING_1"/>
    <property type="match status" value="1"/>
</dbReference>
<keyword evidence="3" id="KW-0862">Zinc</keyword>
<evidence type="ECO:0000256" key="4">
    <source>
        <dbReference type="PROSITE-ProRule" id="PRU00175"/>
    </source>
</evidence>
<dbReference type="GO" id="GO:0061630">
    <property type="term" value="F:ubiquitin protein ligase activity"/>
    <property type="evidence" value="ECO:0007669"/>
    <property type="project" value="TreeGrafter"/>
</dbReference>